<feature type="chain" id="PRO_5033458530" evidence="1">
    <location>
        <begin position="25"/>
        <end position="99"/>
    </location>
</feature>
<evidence type="ECO:0000256" key="1">
    <source>
        <dbReference type="SAM" id="SignalP"/>
    </source>
</evidence>
<name>A0A4Y2M6X6_ARAVE</name>
<dbReference type="Proteomes" id="UP000499080">
    <property type="component" value="Unassembled WGS sequence"/>
</dbReference>
<comment type="caution">
    <text evidence="2">The sequence shown here is derived from an EMBL/GenBank/DDBJ whole genome shotgun (WGS) entry which is preliminary data.</text>
</comment>
<evidence type="ECO:0000313" key="3">
    <source>
        <dbReference type="EMBL" id="GBN22250.1"/>
    </source>
</evidence>
<dbReference type="EMBL" id="BGPR01006840">
    <property type="protein sequence ID" value="GBN22250.1"/>
    <property type="molecule type" value="Genomic_DNA"/>
</dbReference>
<protein>
    <submittedName>
        <fullName evidence="2">Uncharacterized protein</fullName>
    </submittedName>
</protein>
<accession>A0A4Y2M6X6</accession>
<evidence type="ECO:0000313" key="4">
    <source>
        <dbReference type="Proteomes" id="UP000499080"/>
    </source>
</evidence>
<reference evidence="2 4" key="1">
    <citation type="journal article" date="2019" name="Sci. Rep.">
        <title>Orb-weaving spider Araneus ventricosus genome elucidates the spidroin gene catalogue.</title>
        <authorList>
            <person name="Kono N."/>
            <person name="Nakamura H."/>
            <person name="Ohtoshi R."/>
            <person name="Moran D.A.P."/>
            <person name="Shinohara A."/>
            <person name="Yoshida Y."/>
            <person name="Fujiwara M."/>
            <person name="Mori M."/>
            <person name="Tomita M."/>
            <person name="Arakawa K."/>
        </authorList>
    </citation>
    <scope>NUCLEOTIDE SEQUENCE [LARGE SCALE GENOMIC DNA]</scope>
</reference>
<organism evidence="2 4">
    <name type="scientific">Araneus ventricosus</name>
    <name type="common">Orbweaver spider</name>
    <name type="synonym">Epeira ventricosa</name>
    <dbReference type="NCBI Taxonomy" id="182803"/>
    <lineage>
        <taxon>Eukaryota</taxon>
        <taxon>Metazoa</taxon>
        <taxon>Ecdysozoa</taxon>
        <taxon>Arthropoda</taxon>
        <taxon>Chelicerata</taxon>
        <taxon>Arachnida</taxon>
        <taxon>Araneae</taxon>
        <taxon>Araneomorphae</taxon>
        <taxon>Entelegynae</taxon>
        <taxon>Araneoidea</taxon>
        <taxon>Araneidae</taxon>
        <taxon>Araneus</taxon>
    </lineage>
</organism>
<keyword evidence="1" id="KW-0732">Signal</keyword>
<keyword evidence="4" id="KW-1185">Reference proteome</keyword>
<proteinExistence type="predicted"/>
<evidence type="ECO:0000313" key="2">
    <source>
        <dbReference type="EMBL" id="GBN22243.1"/>
    </source>
</evidence>
<feature type="signal peptide" evidence="1">
    <location>
        <begin position="1"/>
        <end position="24"/>
    </location>
</feature>
<gene>
    <name evidence="3" type="ORF">AVEN_201432_1</name>
    <name evidence="2" type="ORF">AVEN_95169_1</name>
</gene>
<dbReference type="AlphaFoldDB" id="A0A4Y2M6X6"/>
<sequence length="99" mass="11240">MHEDTKRMTILIFLLQQVFDMVSTTLQMDHNARVQQLKLHGIASRQIASFISNKDDRDDRYTTISNIAPAGNSLESNMAIDGSMRTRSQGRIAYLQTLP</sequence>
<dbReference type="EMBL" id="BGPR01006839">
    <property type="protein sequence ID" value="GBN22243.1"/>
    <property type="molecule type" value="Genomic_DNA"/>
</dbReference>